<gene>
    <name evidence="2" type="primary">Cnig_chr_I.g3129</name>
    <name evidence="2" type="ORF">B9Z55_003129</name>
</gene>
<dbReference type="PANTHER" id="PTHR21503:SF52">
    <property type="entry name" value="F-BOX DOMAIN-CONTAINING PROTEIN"/>
    <property type="match status" value="1"/>
</dbReference>
<name>A0A2G5VNR6_9PELO</name>
<dbReference type="PANTHER" id="PTHR21503">
    <property type="entry name" value="F-BOX-CONTAINING HYPOTHETICAL PROTEIN C.ELEGANS"/>
    <property type="match status" value="1"/>
</dbReference>
<dbReference type="EMBL" id="PDUG01000001">
    <property type="protein sequence ID" value="PIC53418.1"/>
    <property type="molecule type" value="Genomic_DNA"/>
</dbReference>
<dbReference type="InterPro" id="IPR001810">
    <property type="entry name" value="F-box_dom"/>
</dbReference>
<evidence type="ECO:0000313" key="2">
    <source>
        <dbReference type="EMBL" id="PIC53418.1"/>
    </source>
</evidence>
<dbReference type="Proteomes" id="UP000230233">
    <property type="component" value="Chromosome I"/>
</dbReference>
<dbReference type="PROSITE" id="PS50181">
    <property type="entry name" value="FBOX"/>
    <property type="match status" value="1"/>
</dbReference>
<dbReference type="Pfam" id="PF00646">
    <property type="entry name" value="F-box"/>
    <property type="match status" value="1"/>
</dbReference>
<evidence type="ECO:0000259" key="1">
    <source>
        <dbReference type="PROSITE" id="PS50181"/>
    </source>
</evidence>
<evidence type="ECO:0000313" key="3">
    <source>
        <dbReference type="Proteomes" id="UP000230233"/>
    </source>
</evidence>
<feature type="domain" description="F-box" evidence="1">
    <location>
        <begin position="2"/>
        <end position="50"/>
    </location>
</feature>
<accession>A0A2G5VNR6</accession>
<keyword evidence="3" id="KW-1185">Reference proteome</keyword>
<protein>
    <recommendedName>
        <fullName evidence="1">F-box domain-containing protein</fullName>
    </recommendedName>
</protein>
<proteinExistence type="predicted"/>
<dbReference type="AlphaFoldDB" id="A0A2G5VNR6"/>
<organism evidence="2 3">
    <name type="scientific">Caenorhabditis nigoni</name>
    <dbReference type="NCBI Taxonomy" id="1611254"/>
    <lineage>
        <taxon>Eukaryota</taxon>
        <taxon>Metazoa</taxon>
        <taxon>Ecdysozoa</taxon>
        <taxon>Nematoda</taxon>
        <taxon>Chromadorea</taxon>
        <taxon>Rhabditida</taxon>
        <taxon>Rhabditina</taxon>
        <taxon>Rhabditomorpha</taxon>
        <taxon>Rhabditoidea</taxon>
        <taxon>Rhabditidae</taxon>
        <taxon>Peloderinae</taxon>
        <taxon>Caenorhabditis</taxon>
    </lineage>
</organism>
<comment type="caution">
    <text evidence="2">The sequence shown here is derived from an EMBL/GenBank/DDBJ whole genome shotgun (WGS) entry which is preliminary data.</text>
</comment>
<sequence>MTIALLNFPSDLLGEVFKLCNPFELYLMSKCSKRARRSVTLGGTRHWKISYYESKNIWVRCGEDEYLFKHTTNPHELYKTEIYPFASSGLSMFLDISDSGDPNLFTYLLDTFKITIVDFLDNDEQNMVFFRQLARIVIDRNMEIERVILNDTMNTKDVMDFMPLIHEMNITRKFSCFQAFPPNFQHQLTQYPNKIYISQSF</sequence>
<reference evidence="3" key="1">
    <citation type="submission" date="2017-10" db="EMBL/GenBank/DDBJ databases">
        <title>Rapid genome shrinkage in a self-fertile nematode reveals novel sperm competition proteins.</title>
        <authorList>
            <person name="Yin D."/>
            <person name="Schwarz E.M."/>
            <person name="Thomas C.G."/>
            <person name="Felde R.L."/>
            <person name="Korf I.F."/>
            <person name="Cutter A.D."/>
            <person name="Schartner C.M."/>
            <person name="Ralston E.J."/>
            <person name="Meyer B.J."/>
            <person name="Haag E.S."/>
        </authorList>
    </citation>
    <scope>NUCLEOTIDE SEQUENCE [LARGE SCALE GENOMIC DNA]</scope>
    <source>
        <strain evidence="3">JU1422</strain>
    </source>
</reference>